<evidence type="ECO:0000256" key="1">
    <source>
        <dbReference type="ARBA" id="ARBA00022722"/>
    </source>
</evidence>
<dbReference type="Pfam" id="PF04231">
    <property type="entry name" value="Endonuclease_1"/>
    <property type="match status" value="1"/>
</dbReference>
<evidence type="ECO:0000256" key="4">
    <source>
        <dbReference type="SAM" id="SignalP"/>
    </source>
</evidence>
<keyword evidence="5" id="KW-0614">Plasmid</keyword>
<dbReference type="Proteomes" id="UP000289862">
    <property type="component" value="Plasmid 2"/>
</dbReference>
<dbReference type="PROSITE" id="PS51257">
    <property type="entry name" value="PROKAR_LIPOPROTEIN"/>
    <property type="match status" value="1"/>
</dbReference>
<evidence type="ECO:0000256" key="3">
    <source>
        <dbReference type="SAM" id="MobiDB-lite"/>
    </source>
</evidence>
<keyword evidence="2" id="KW-0378">Hydrolase</keyword>
<protein>
    <submittedName>
        <fullName evidence="5">Endonuclease I</fullName>
    </submittedName>
</protein>
<keyword evidence="1" id="KW-0540">Nuclease</keyword>
<feature type="compositionally biased region" description="Pro residues" evidence="3">
    <location>
        <begin position="45"/>
        <end position="91"/>
    </location>
</feature>
<dbReference type="EMBL" id="LR215032">
    <property type="protein sequence ID" value="VEU73111.1"/>
    <property type="molecule type" value="Genomic_DNA"/>
</dbReference>
<dbReference type="GO" id="GO:0016787">
    <property type="term" value="F:hydrolase activity"/>
    <property type="evidence" value="ECO:0007669"/>
    <property type="project" value="UniProtKB-KW"/>
</dbReference>
<feature type="region of interest" description="Disordered" evidence="3">
    <location>
        <begin position="34"/>
        <end position="106"/>
    </location>
</feature>
<keyword evidence="5" id="KW-0255">Endonuclease</keyword>
<dbReference type="AlphaFoldDB" id="A0A449B027"/>
<evidence type="ECO:0000256" key="2">
    <source>
        <dbReference type="ARBA" id="ARBA00022801"/>
    </source>
</evidence>
<feature type="signal peptide" evidence="4">
    <location>
        <begin position="1"/>
        <end position="24"/>
    </location>
</feature>
<gene>
    <name evidence="5" type="ORF">NCTC10186_00600</name>
</gene>
<feature type="chain" id="PRO_5019135371" evidence="4">
    <location>
        <begin position="25"/>
        <end position="554"/>
    </location>
</feature>
<accession>A0A449B027</accession>
<name>A0A449B027_9BACT</name>
<sequence>MNKKTKYLLNFFTAFSIISSISVATSCKFEKANDKGIEKETTPTQPQPEQPQPEQPQPEQPQPEQPQPEQPQPEQPQPEQPQPEQPQPEQPQPVQKRTIVPSVNKDEISDDKVKSFINKYGAYNLFTPSNNMDWQALVEHLNTPDPKYGLQLWFMPREKELVARSGNQAKEGIVFENVSEKFVDVLPALDNSKRYITKKGFPNTNLRVEFNSENGQVKVYYYLVSINSEGKTESSTGHYGPYWSEFFIPAKYLKTTNTSNREEGSTSNPVADKTLTIDNSFDASKLIYDPSNNYYESLNGLYGEKLMNALVQLQASKQEQGNYDSLKNFYNTSNAFKDKYFEKDNTMLDVYSENPVGKDPYVYQSYPTSNAAKKEGDGMNREHLIPQSWFAKVDKMRNDPFHVFPTDIKVNGVRGNDPHDVVKNATWTSLNGGKLGTGSMGYQVFEPIDAFKGDIARAYLYFAFTYARENKYNGNGNLVFQQSAPYLKNHYLEVYLNWHKKDRVNQFDIIRNNETSKFTHQKRRNPFIDYPTIEESLFGTKPFVNKGILVGIKQ</sequence>
<geneLocation type="plasmid" evidence="5 6">
    <name>2</name>
</geneLocation>
<dbReference type="PANTHER" id="PTHR33607:SF2">
    <property type="entry name" value="ENDONUCLEASE-1"/>
    <property type="match status" value="1"/>
</dbReference>
<evidence type="ECO:0000313" key="6">
    <source>
        <dbReference type="Proteomes" id="UP000289862"/>
    </source>
</evidence>
<dbReference type="InterPro" id="IPR007346">
    <property type="entry name" value="Endonuclease-I"/>
</dbReference>
<keyword evidence="4" id="KW-0732">Signal</keyword>
<proteinExistence type="predicted"/>
<dbReference type="PANTHER" id="PTHR33607">
    <property type="entry name" value="ENDONUCLEASE-1"/>
    <property type="match status" value="1"/>
</dbReference>
<reference evidence="5 6" key="1">
    <citation type="submission" date="2019-01" db="EMBL/GenBank/DDBJ databases">
        <authorList>
            <consortium name="Pathogen Informatics"/>
        </authorList>
    </citation>
    <scope>NUCLEOTIDE SEQUENCE [LARGE SCALE GENOMIC DNA]</scope>
    <source>
        <strain evidence="5 6">NCTC10186</strain>
        <plasmid evidence="6">2</plasmid>
    </source>
</reference>
<dbReference type="GO" id="GO:0004519">
    <property type="term" value="F:endonuclease activity"/>
    <property type="evidence" value="ECO:0007669"/>
    <property type="project" value="UniProtKB-KW"/>
</dbReference>
<organism evidence="5 6">
    <name type="scientific">Mycoplasmopsis gallopavonis</name>
    <dbReference type="NCBI Taxonomy" id="76629"/>
    <lineage>
        <taxon>Bacteria</taxon>
        <taxon>Bacillati</taxon>
        <taxon>Mycoplasmatota</taxon>
        <taxon>Mycoplasmoidales</taxon>
        <taxon>Metamycoplasmataceae</taxon>
        <taxon>Mycoplasmopsis</taxon>
    </lineage>
</organism>
<dbReference type="InterPro" id="IPR044925">
    <property type="entry name" value="His-Me_finger_sf"/>
</dbReference>
<dbReference type="KEGG" id="mgal:NCTC10186_00600"/>
<dbReference type="SUPFAM" id="SSF54060">
    <property type="entry name" value="His-Me finger endonucleases"/>
    <property type="match status" value="1"/>
</dbReference>
<keyword evidence="6" id="KW-1185">Reference proteome</keyword>
<evidence type="ECO:0000313" key="5">
    <source>
        <dbReference type="EMBL" id="VEU73111.1"/>
    </source>
</evidence>